<feature type="transmembrane region" description="Helical" evidence="2">
    <location>
        <begin position="120"/>
        <end position="146"/>
    </location>
</feature>
<feature type="region of interest" description="Disordered" evidence="1">
    <location>
        <begin position="22"/>
        <end position="41"/>
    </location>
</feature>
<keyword evidence="3" id="KW-0732">Signal</keyword>
<evidence type="ECO:0000313" key="4">
    <source>
        <dbReference type="EMBL" id="CAH0366061.1"/>
    </source>
</evidence>
<dbReference type="EMBL" id="CAKKNE010000001">
    <property type="protein sequence ID" value="CAH0366061.1"/>
    <property type="molecule type" value="Genomic_DNA"/>
</dbReference>
<keyword evidence="2" id="KW-0812">Transmembrane</keyword>
<proteinExistence type="predicted"/>
<feature type="chain" id="PRO_5035243174" evidence="3">
    <location>
        <begin position="16"/>
        <end position="222"/>
    </location>
</feature>
<feature type="compositionally biased region" description="Low complexity" evidence="1">
    <location>
        <begin position="22"/>
        <end position="36"/>
    </location>
</feature>
<keyword evidence="2" id="KW-1133">Transmembrane helix</keyword>
<feature type="signal peptide" evidence="3">
    <location>
        <begin position="1"/>
        <end position="15"/>
    </location>
</feature>
<keyword evidence="5" id="KW-1185">Reference proteome</keyword>
<reference evidence="4" key="1">
    <citation type="submission" date="2021-11" db="EMBL/GenBank/DDBJ databases">
        <authorList>
            <consortium name="Genoscope - CEA"/>
            <person name="William W."/>
        </authorList>
    </citation>
    <scope>NUCLEOTIDE SEQUENCE</scope>
</reference>
<evidence type="ECO:0000256" key="2">
    <source>
        <dbReference type="SAM" id="Phobius"/>
    </source>
</evidence>
<dbReference type="Proteomes" id="UP000789595">
    <property type="component" value="Unassembled WGS sequence"/>
</dbReference>
<evidence type="ECO:0000313" key="5">
    <source>
        <dbReference type="Proteomes" id="UP000789595"/>
    </source>
</evidence>
<gene>
    <name evidence="4" type="ORF">PECAL_1P25320</name>
</gene>
<comment type="caution">
    <text evidence="4">The sequence shown here is derived from an EMBL/GenBank/DDBJ whole genome shotgun (WGS) entry which is preliminary data.</text>
</comment>
<keyword evidence="2" id="KW-0472">Membrane</keyword>
<name>A0A8J2SEG3_9STRA</name>
<evidence type="ECO:0000256" key="1">
    <source>
        <dbReference type="SAM" id="MobiDB-lite"/>
    </source>
</evidence>
<sequence>MAPRHILFLLWVAEAANNTTLAPSTFAPTTTPAPTSSRHHPEACQERCYPEEGQNYDEDCCALRDRMSCLGNYTLIQLGYVCASGDGWKAHAYECVPCEGPACDNGPGDDADECDDHGMWWLWVIFLPMFVMIISIVCGICCCLHFQARRHAWEDQFADRPIMLTHRPCVEMRHVPVAEAFVAQEGVVQGEARPGDSASVPTAAAVEYPLPPLPPSYRAPPR</sequence>
<protein>
    <submittedName>
        <fullName evidence="4">Uncharacterized protein</fullName>
    </submittedName>
</protein>
<evidence type="ECO:0000256" key="3">
    <source>
        <dbReference type="SAM" id="SignalP"/>
    </source>
</evidence>
<dbReference type="AlphaFoldDB" id="A0A8J2SEG3"/>
<organism evidence="4 5">
    <name type="scientific">Pelagomonas calceolata</name>
    <dbReference type="NCBI Taxonomy" id="35677"/>
    <lineage>
        <taxon>Eukaryota</taxon>
        <taxon>Sar</taxon>
        <taxon>Stramenopiles</taxon>
        <taxon>Ochrophyta</taxon>
        <taxon>Pelagophyceae</taxon>
        <taxon>Pelagomonadales</taxon>
        <taxon>Pelagomonadaceae</taxon>
        <taxon>Pelagomonas</taxon>
    </lineage>
</organism>
<accession>A0A8J2SEG3</accession>